<organism evidence="1 2">
    <name type="scientific">Flagellimonas olearia</name>
    <dbReference type="NCBI Taxonomy" id="552546"/>
    <lineage>
        <taxon>Bacteria</taxon>
        <taxon>Pseudomonadati</taxon>
        <taxon>Bacteroidota</taxon>
        <taxon>Flavobacteriia</taxon>
        <taxon>Flavobacteriales</taxon>
        <taxon>Flavobacteriaceae</taxon>
        <taxon>Flagellimonas</taxon>
    </lineage>
</organism>
<name>A0A444VI60_9FLAO</name>
<accession>A0A444VI60</accession>
<comment type="caution">
    <text evidence="1">The sequence shown here is derived from an EMBL/GenBank/DDBJ whole genome shotgun (WGS) entry which is preliminary data.</text>
</comment>
<gene>
    <name evidence="1" type="ORF">DN53_05820</name>
</gene>
<dbReference type="EMBL" id="JJMP01000010">
    <property type="protein sequence ID" value="RYC50434.1"/>
    <property type="molecule type" value="Genomic_DNA"/>
</dbReference>
<dbReference type="RefSeq" id="WP_129656014.1">
    <property type="nucleotide sequence ID" value="NZ_ML142914.1"/>
</dbReference>
<protein>
    <submittedName>
        <fullName evidence="1">Uncharacterized protein</fullName>
    </submittedName>
</protein>
<reference evidence="1 2" key="1">
    <citation type="submission" date="2014-04" db="EMBL/GenBank/DDBJ databases">
        <title>Whole genome of Muricauda olearia.</title>
        <authorList>
            <person name="Zhang X.-H."/>
            <person name="Tang K."/>
        </authorList>
    </citation>
    <scope>NUCLEOTIDE SEQUENCE [LARGE SCALE GENOMIC DNA]</scope>
    <source>
        <strain evidence="1 2">Th120</strain>
    </source>
</reference>
<evidence type="ECO:0000313" key="2">
    <source>
        <dbReference type="Proteomes" id="UP000290261"/>
    </source>
</evidence>
<evidence type="ECO:0000313" key="1">
    <source>
        <dbReference type="EMBL" id="RYC50434.1"/>
    </source>
</evidence>
<sequence length="70" mass="8258">MDPSKQYVCSLYVKLKQYTRYASYLIIAQVEDIPKTVENQIGKALKSIREQVKDHIFTFFLLTRKWMGLA</sequence>
<proteinExistence type="predicted"/>
<keyword evidence="2" id="KW-1185">Reference proteome</keyword>
<dbReference type="Proteomes" id="UP000290261">
    <property type="component" value="Unassembled WGS sequence"/>
</dbReference>
<dbReference type="AlphaFoldDB" id="A0A444VI60"/>